<gene>
    <name evidence="2" type="ORF">BCR34DRAFT_608523</name>
</gene>
<feature type="region of interest" description="Disordered" evidence="1">
    <location>
        <begin position="27"/>
        <end position="47"/>
    </location>
</feature>
<dbReference type="EMBL" id="MCFA01000335">
    <property type="protein sequence ID" value="ORX93583.1"/>
    <property type="molecule type" value="Genomic_DNA"/>
</dbReference>
<evidence type="ECO:0000313" key="3">
    <source>
        <dbReference type="Proteomes" id="UP000193144"/>
    </source>
</evidence>
<feature type="compositionally biased region" description="Low complexity" evidence="1">
    <location>
        <begin position="138"/>
        <end position="164"/>
    </location>
</feature>
<reference evidence="2 3" key="1">
    <citation type="submission" date="2016-07" db="EMBL/GenBank/DDBJ databases">
        <title>Pervasive Adenine N6-methylation of Active Genes in Fungi.</title>
        <authorList>
            <consortium name="DOE Joint Genome Institute"/>
            <person name="Mondo S.J."/>
            <person name="Dannebaum R.O."/>
            <person name="Kuo R.C."/>
            <person name="Labutti K."/>
            <person name="Haridas S."/>
            <person name="Kuo A."/>
            <person name="Salamov A."/>
            <person name="Ahrendt S.R."/>
            <person name="Lipzen A."/>
            <person name="Sullivan W."/>
            <person name="Andreopoulos W.B."/>
            <person name="Clum A."/>
            <person name="Lindquist E."/>
            <person name="Daum C."/>
            <person name="Ramamoorthy G.K."/>
            <person name="Gryganskyi A."/>
            <person name="Culley D."/>
            <person name="Magnuson J.K."/>
            <person name="James T.Y."/>
            <person name="O'Malley M.A."/>
            <person name="Stajich J.E."/>
            <person name="Spatafora J.W."/>
            <person name="Visel A."/>
            <person name="Grigoriev I.V."/>
        </authorList>
    </citation>
    <scope>NUCLEOTIDE SEQUENCE [LARGE SCALE GENOMIC DNA]</scope>
    <source>
        <strain evidence="2 3">CBS 115471</strain>
    </source>
</reference>
<keyword evidence="3" id="KW-1185">Reference proteome</keyword>
<evidence type="ECO:0000256" key="1">
    <source>
        <dbReference type="SAM" id="MobiDB-lite"/>
    </source>
</evidence>
<sequence>MFSLPVNEHSLDRALDPRGIEGRFDRLSVSGLSRPPSPTCSGPPFRPNPSSFLTETVSRTAARATETSVLIRRTGKWGCRRSGFEGSAGSGSGVGEKKYVRAYKSAVLPAYSSGAEAHAESESDLEGVQQRGQANPEAAGGNQARGAQAAPQAPGHQAPPQNGPIAGIEPHNDPRLGHQNRIRLMRIWLEQERKRARMFRDSSSMYRARVRDGDWEYGIAVLEMDYEMCLDERHLGPDLEM</sequence>
<organism evidence="2 3">
    <name type="scientific">Clohesyomyces aquaticus</name>
    <dbReference type="NCBI Taxonomy" id="1231657"/>
    <lineage>
        <taxon>Eukaryota</taxon>
        <taxon>Fungi</taxon>
        <taxon>Dikarya</taxon>
        <taxon>Ascomycota</taxon>
        <taxon>Pezizomycotina</taxon>
        <taxon>Dothideomycetes</taxon>
        <taxon>Pleosporomycetidae</taxon>
        <taxon>Pleosporales</taxon>
        <taxon>Lindgomycetaceae</taxon>
        <taxon>Clohesyomyces</taxon>
    </lineage>
</organism>
<feature type="region of interest" description="Disordered" evidence="1">
    <location>
        <begin position="115"/>
        <end position="177"/>
    </location>
</feature>
<dbReference type="AlphaFoldDB" id="A0A1Y1Y6G3"/>
<protein>
    <submittedName>
        <fullName evidence="2">Uncharacterized protein</fullName>
    </submittedName>
</protein>
<proteinExistence type="predicted"/>
<accession>A0A1Y1Y6G3</accession>
<name>A0A1Y1Y6G3_9PLEO</name>
<comment type="caution">
    <text evidence="2">The sequence shown here is derived from an EMBL/GenBank/DDBJ whole genome shotgun (WGS) entry which is preliminary data.</text>
</comment>
<dbReference type="Proteomes" id="UP000193144">
    <property type="component" value="Unassembled WGS sequence"/>
</dbReference>
<evidence type="ECO:0000313" key="2">
    <source>
        <dbReference type="EMBL" id="ORX93583.1"/>
    </source>
</evidence>